<dbReference type="EMBL" id="SACN01000002">
    <property type="protein sequence ID" value="RVT90810.1"/>
    <property type="molecule type" value="Genomic_DNA"/>
</dbReference>
<proteinExistence type="predicted"/>
<organism evidence="1 2">
    <name type="scientific">Sphingomonas crocodyli</name>
    <dbReference type="NCBI Taxonomy" id="1979270"/>
    <lineage>
        <taxon>Bacteria</taxon>
        <taxon>Pseudomonadati</taxon>
        <taxon>Pseudomonadota</taxon>
        <taxon>Alphaproteobacteria</taxon>
        <taxon>Sphingomonadales</taxon>
        <taxon>Sphingomonadaceae</taxon>
        <taxon>Sphingomonas</taxon>
    </lineage>
</organism>
<accession>A0A437LZG6</accession>
<reference evidence="1 2" key="1">
    <citation type="submission" date="2019-01" db="EMBL/GenBank/DDBJ databases">
        <authorList>
            <person name="Chen W.-M."/>
        </authorList>
    </citation>
    <scope>NUCLEOTIDE SEQUENCE [LARGE SCALE GENOMIC DNA]</scope>
    <source>
        <strain evidence="1 2">CCP-7</strain>
    </source>
</reference>
<sequence length="161" mass="17335">MSRRAPLLALILLSACSPQRTPPPREMFDGVPIAGKLADAHKAGFTACIADNVSMRCRRSNLMMLGQGPYSAAIDLVGSDGGGGFDRLTIWHDRDQNAVLSVGEVLKQHGWHSCLKGSGGRGEVEDYTRPGSPVRVSIEISYWGKRPLHIIKEAGVAKPVC</sequence>
<evidence type="ECO:0000313" key="2">
    <source>
        <dbReference type="Proteomes" id="UP000282971"/>
    </source>
</evidence>
<dbReference type="AlphaFoldDB" id="A0A437LZG6"/>
<dbReference type="Proteomes" id="UP000282971">
    <property type="component" value="Unassembled WGS sequence"/>
</dbReference>
<gene>
    <name evidence="1" type="ORF">EOD43_14780</name>
</gene>
<dbReference type="OrthoDB" id="7563919at2"/>
<name>A0A437LZG6_9SPHN</name>
<dbReference type="PROSITE" id="PS51257">
    <property type="entry name" value="PROKAR_LIPOPROTEIN"/>
    <property type="match status" value="1"/>
</dbReference>
<keyword evidence="2" id="KW-1185">Reference proteome</keyword>
<evidence type="ECO:0000313" key="1">
    <source>
        <dbReference type="EMBL" id="RVT90810.1"/>
    </source>
</evidence>
<protein>
    <submittedName>
        <fullName evidence="1">Uncharacterized protein</fullName>
    </submittedName>
</protein>
<comment type="caution">
    <text evidence="1">The sequence shown here is derived from an EMBL/GenBank/DDBJ whole genome shotgun (WGS) entry which is preliminary data.</text>
</comment>
<dbReference type="RefSeq" id="WP_127744826.1">
    <property type="nucleotide sequence ID" value="NZ_SACN01000002.1"/>
</dbReference>